<evidence type="ECO:0000256" key="11">
    <source>
        <dbReference type="ARBA" id="ARBA00024779"/>
    </source>
</evidence>
<dbReference type="OrthoDB" id="9803884at2"/>
<keyword evidence="5 13" id="KW-0547">Nucleotide-binding</keyword>
<dbReference type="PANTHER" id="PTHR11777:SF9">
    <property type="entry name" value="ALANINE--TRNA LIGASE, CYTOPLASMIC"/>
    <property type="match status" value="1"/>
</dbReference>
<dbReference type="Gene3D" id="3.30.54.20">
    <property type="match status" value="1"/>
</dbReference>
<dbReference type="SUPFAM" id="SSF101353">
    <property type="entry name" value="Putative anticodon-binding domain of alanyl-tRNA synthetase (AlaRS)"/>
    <property type="match status" value="1"/>
</dbReference>
<comment type="similarity">
    <text evidence="1 13">Belongs to the class-II aminoacyl-tRNA synthetase family.</text>
</comment>
<dbReference type="EC" id="6.1.1.7" evidence="13"/>
<dbReference type="EMBL" id="FNAF01000012">
    <property type="protein sequence ID" value="SDD98189.1"/>
    <property type="molecule type" value="Genomic_DNA"/>
</dbReference>
<keyword evidence="17" id="KW-1185">Reference proteome</keyword>
<evidence type="ECO:0000256" key="6">
    <source>
        <dbReference type="ARBA" id="ARBA00022833"/>
    </source>
</evidence>
<evidence type="ECO:0000256" key="9">
    <source>
        <dbReference type="ARBA" id="ARBA00022917"/>
    </source>
</evidence>
<dbReference type="InterPro" id="IPR002318">
    <property type="entry name" value="Ala-tRNA-lgiase_IIc"/>
</dbReference>
<dbReference type="SUPFAM" id="SSF50447">
    <property type="entry name" value="Translation proteins"/>
    <property type="match status" value="1"/>
</dbReference>
<sequence>MLTSKEIREKFIRYFEAAGHTHVASGSLVPHNDPTLLFTNAGMNQFKEVFLGVDQRPYTRAVTSQKCVRAGGKHNDLETVGKTARHHTFFEMLGNFSFGDYFKKDAINFAWTFLTEELGLNPDDLWITIYKDDDEAYDLWHERTGFGPEKILRLGEKDNFWQMGDVGPCGPCSEIHYDRGSAFACDHEDGCALGVCDCDRWLEIWNLVFMQYNRHEDGTLEPLPKPSVDTGMGLERIASVLQGVPNNWETDLFKPLLTFIGGLCGKAYDPGKAGFPFRVIADHGRCATFLIADGVLPSNEGRGYVLRRIIRRAVRLGKTLGLNEPFLYKITAEVGRLMGDAYPSIVEQASFVEETIRSEEERFMKTLSEGMERVSETVRALQSEGKTEIDGKTAFTFYDTYGFPIDLTKDVAEENGLTVDAEGFERAMDAQRQQSKAAQQTVDAWDLAKDVRRAFPDLAKTVFTGYDHLTGDGKILGLLKDGEGVHSVTEGTVQVILDQTPFYAQGGGQIGDRGELMAPKGRIIIDETVKLPDGTFVLTGSVTGTVTVGDAVTEKVYAGTRRNIARNHTATHLLHAALRQVLGEGVHQAGSLVADDHLRFDFSLQRAMTPSEIREVEALVNREIEQGEVLSVREMSIDEANDNGYMALFGEKYGDVVRGVQIGDISRELCGGTHVKDISEIGIFKIISEGAVSAGIRRITALTGAGAYRYLTEQMDTLDQLKTFLKVNRPEDILGRVENLEATLKNTEKELAQLKQEKVKESLGDRLKNIVKIDDFDVVVDKVKAGSPDELRQMADQYRDKIKSGLVLLASETEDNKVMLVSMLTKDEAVKRLHAGKIIGQVAEMLGGRGGGRPDMAQAGGKDPEKLSEALNKVADIVRNQLKER</sequence>
<dbReference type="Gene3D" id="3.30.980.10">
    <property type="entry name" value="Threonyl-trna Synthetase, Chain A, domain 2"/>
    <property type="match status" value="1"/>
</dbReference>
<feature type="binding site" evidence="13">
    <location>
        <position position="670"/>
    </location>
    <ligand>
        <name>Zn(2+)</name>
        <dbReference type="ChEBI" id="CHEBI:29105"/>
    </ligand>
</feature>
<evidence type="ECO:0000256" key="14">
    <source>
        <dbReference type="SAM" id="Coils"/>
    </source>
</evidence>
<feature type="binding site" evidence="13">
    <location>
        <position position="674"/>
    </location>
    <ligand>
        <name>Zn(2+)</name>
        <dbReference type="ChEBI" id="CHEBI:29105"/>
    </ligand>
</feature>
<dbReference type="GO" id="GO:0006419">
    <property type="term" value="P:alanyl-tRNA aminoacylation"/>
    <property type="evidence" value="ECO:0007669"/>
    <property type="project" value="UniProtKB-UniRule"/>
</dbReference>
<protein>
    <recommendedName>
        <fullName evidence="13">Alanine--tRNA ligase</fullName>
        <ecNumber evidence="13">6.1.1.7</ecNumber>
    </recommendedName>
    <alternativeName>
        <fullName evidence="13">Alanyl-tRNA synthetase</fullName>
        <shortName evidence="13">AlaRS</shortName>
    </alternativeName>
</protein>
<keyword evidence="13" id="KW-0963">Cytoplasm</keyword>
<keyword evidence="7 13" id="KW-0067">ATP-binding</keyword>
<dbReference type="GO" id="GO:0002161">
    <property type="term" value="F:aminoacyl-tRNA deacylase activity"/>
    <property type="evidence" value="ECO:0007669"/>
    <property type="project" value="TreeGrafter"/>
</dbReference>
<dbReference type="GO" id="GO:0005524">
    <property type="term" value="F:ATP binding"/>
    <property type="evidence" value="ECO:0007669"/>
    <property type="project" value="UniProtKB-UniRule"/>
</dbReference>
<keyword evidence="9 13" id="KW-0648">Protein biosynthesis</keyword>
<dbReference type="InterPro" id="IPR050058">
    <property type="entry name" value="Ala-tRNA_ligase"/>
</dbReference>
<evidence type="ECO:0000256" key="3">
    <source>
        <dbReference type="ARBA" id="ARBA00022598"/>
    </source>
</evidence>
<dbReference type="GO" id="GO:0005829">
    <property type="term" value="C:cytosol"/>
    <property type="evidence" value="ECO:0007669"/>
    <property type="project" value="TreeGrafter"/>
</dbReference>
<dbReference type="Gene3D" id="2.40.30.130">
    <property type="match status" value="1"/>
</dbReference>
<dbReference type="Pfam" id="PF07973">
    <property type="entry name" value="tRNA_SAD"/>
    <property type="match status" value="1"/>
</dbReference>
<dbReference type="RefSeq" id="WP_091792216.1">
    <property type="nucleotide sequence ID" value="NZ_FNAF01000012.1"/>
</dbReference>
<evidence type="ECO:0000256" key="1">
    <source>
        <dbReference type="ARBA" id="ARBA00008226"/>
    </source>
</evidence>
<dbReference type="PROSITE" id="PS50860">
    <property type="entry name" value="AA_TRNA_LIGASE_II_ALA"/>
    <property type="match status" value="1"/>
</dbReference>
<dbReference type="FunFam" id="3.30.930.10:FF:000004">
    <property type="entry name" value="Alanine--tRNA ligase"/>
    <property type="match status" value="1"/>
</dbReference>
<feature type="domain" description="Alanyl-transfer RNA synthetases family profile" evidence="15">
    <location>
        <begin position="2"/>
        <end position="713"/>
    </location>
</feature>
<reference evidence="16 17" key="1">
    <citation type="submission" date="2016-10" db="EMBL/GenBank/DDBJ databases">
        <authorList>
            <person name="de Groot N.N."/>
        </authorList>
    </citation>
    <scope>NUCLEOTIDE SEQUENCE [LARGE SCALE GENOMIC DNA]</scope>
    <source>
        <strain evidence="16 17">DSM 20475</strain>
    </source>
</reference>
<dbReference type="InterPro" id="IPR023033">
    <property type="entry name" value="Ala_tRNA_ligase_euk/bac"/>
</dbReference>
<organism evidence="16 17">
    <name type="scientific">Peptococcus niger</name>
    <dbReference type="NCBI Taxonomy" id="2741"/>
    <lineage>
        <taxon>Bacteria</taxon>
        <taxon>Bacillati</taxon>
        <taxon>Bacillota</taxon>
        <taxon>Clostridia</taxon>
        <taxon>Eubacteriales</taxon>
        <taxon>Peptococcaceae</taxon>
        <taxon>Peptococcus</taxon>
    </lineage>
</organism>
<evidence type="ECO:0000256" key="2">
    <source>
        <dbReference type="ARBA" id="ARBA00022555"/>
    </source>
</evidence>
<keyword evidence="10 13" id="KW-0030">Aminoacyl-tRNA synthetase</keyword>
<evidence type="ECO:0000256" key="10">
    <source>
        <dbReference type="ARBA" id="ARBA00023146"/>
    </source>
</evidence>
<comment type="subcellular location">
    <subcellularLocation>
        <location evidence="13">Cytoplasm</location>
    </subcellularLocation>
</comment>
<dbReference type="InterPro" id="IPR018165">
    <property type="entry name" value="Ala-tRNA-synth_IIc_core"/>
</dbReference>
<dbReference type="Proteomes" id="UP000198995">
    <property type="component" value="Unassembled WGS sequence"/>
</dbReference>
<evidence type="ECO:0000313" key="17">
    <source>
        <dbReference type="Proteomes" id="UP000198995"/>
    </source>
</evidence>
<comment type="catalytic activity">
    <reaction evidence="12 13">
        <text>tRNA(Ala) + L-alanine + ATP = L-alanyl-tRNA(Ala) + AMP + diphosphate</text>
        <dbReference type="Rhea" id="RHEA:12540"/>
        <dbReference type="Rhea" id="RHEA-COMP:9657"/>
        <dbReference type="Rhea" id="RHEA-COMP:9923"/>
        <dbReference type="ChEBI" id="CHEBI:30616"/>
        <dbReference type="ChEBI" id="CHEBI:33019"/>
        <dbReference type="ChEBI" id="CHEBI:57972"/>
        <dbReference type="ChEBI" id="CHEBI:78442"/>
        <dbReference type="ChEBI" id="CHEBI:78497"/>
        <dbReference type="ChEBI" id="CHEBI:456215"/>
        <dbReference type="EC" id="6.1.1.7"/>
    </reaction>
</comment>
<evidence type="ECO:0000256" key="8">
    <source>
        <dbReference type="ARBA" id="ARBA00022884"/>
    </source>
</evidence>
<proteinExistence type="inferred from homology"/>
<dbReference type="PRINTS" id="PR00980">
    <property type="entry name" value="TRNASYNTHALA"/>
</dbReference>
<keyword evidence="6 13" id="KW-0862">Zinc</keyword>
<dbReference type="FunFam" id="3.10.310.40:FF:000001">
    <property type="entry name" value="Alanine--tRNA ligase"/>
    <property type="match status" value="1"/>
</dbReference>
<dbReference type="AlphaFoldDB" id="A0A1G6Z692"/>
<dbReference type="GO" id="GO:0004813">
    <property type="term" value="F:alanine-tRNA ligase activity"/>
    <property type="evidence" value="ECO:0007669"/>
    <property type="project" value="UniProtKB-UniRule"/>
</dbReference>
<dbReference type="GO" id="GO:0016740">
    <property type="term" value="F:transferase activity"/>
    <property type="evidence" value="ECO:0007669"/>
    <property type="project" value="UniProtKB-ARBA"/>
</dbReference>
<dbReference type="GO" id="GO:0140096">
    <property type="term" value="F:catalytic activity, acting on a protein"/>
    <property type="evidence" value="ECO:0007669"/>
    <property type="project" value="UniProtKB-ARBA"/>
</dbReference>
<dbReference type="InterPro" id="IPR009000">
    <property type="entry name" value="Transl_B-barrel_sf"/>
</dbReference>
<name>A0A1G6Z692_PEPNI</name>
<keyword evidence="3 13" id="KW-0436">Ligase</keyword>
<dbReference type="HAMAP" id="MF_00036_B">
    <property type="entry name" value="Ala_tRNA_synth_B"/>
    <property type="match status" value="1"/>
</dbReference>
<dbReference type="STRING" id="2741.SAMN04489866_1129"/>
<dbReference type="GO" id="GO:0008270">
    <property type="term" value="F:zinc ion binding"/>
    <property type="evidence" value="ECO:0007669"/>
    <property type="project" value="UniProtKB-UniRule"/>
</dbReference>
<evidence type="ECO:0000256" key="4">
    <source>
        <dbReference type="ARBA" id="ARBA00022723"/>
    </source>
</evidence>
<evidence type="ECO:0000256" key="5">
    <source>
        <dbReference type="ARBA" id="ARBA00022741"/>
    </source>
</evidence>
<dbReference type="PANTHER" id="PTHR11777">
    <property type="entry name" value="ALANYL-TRNA SYNTHETASE"/>
    <property type="match status" value="1"/>
</dbReference>
<dbReference type="SUPFAM" id="SSF55681">
    <property type="entry name" value="Class II aaRS and biotin synthetases"/>
    <property type="match status" value="1"/>
</dbReference>
<dbReference type="FunFam" id="3.30.54.20:FF:000001">
    <property type="entry name" value="Alanine--tRNA ligase"/>
    <property type="match status" value="1"/>
</dbReference>
<evidence type="ECO:0000256" key="7">
    <source>
        <dbReference type="ARBA" id="ARBA00022840"/>
    </source>
</evidence>
<dbReference type="FunFam" id="3.30.980.10:FF:000004">
    <property type="entry name" value="Alanine--tRNA ligase, cytoplasmic"/>
    <property type="match status" value="1"/>
</dbReference>
<feature type="binding site" evidence="13">
    <location>
        <position position="572"/>
    </location>
    <ligand>
        <name>Zn(2+)</name>
        <dbReference type="ChEBI" id="CHEBI:29105"/>
    </ligand>
</feature>
<comment type="function">
    <text evidence="11 13">Catalyzes the attachment of alanine to tRNA(Ala) in a two-step reaction: alanine is first activated by ATP to form Ala-AMP and then transferred to the acceptor end of tRNA(Ala). Also edits incorrectly charged Ser-tRNA(Ala) and Gly-tRNA(Ala) via its editing domain.</text>
</comment>
<dbReference type="NCBIfam" id="TIGR00344">
    <property type="entry name" value="alaS"/>
    <property type="match status" value="1"/>
</dbReference>
<evidence type="ECO:0000256" key="12">
    <source>
        <dbReference type="ARBA" id="ARBA00048300"/>
    </source>
</evidence>
<keyword evidence="14" id="KW-0175">Coiled coil</keyword>
<comment type="cofactor">
    <cofactor evidence="13">
        <name>Zn(2+)</name>
        <dbReference type="ChEBI" id="CHEBI:29105"/>
    </cofactor>
    <text evidence="13">Binds 1 zinc ion per subunit.</text>
</comment>
<dbReference type="InterPro" id="IPR003156">
    <property type="entry name" value="DHHA1_dom"/>
</dbReference>
<dbReference type="InterPro" id="IPR018162">
    <property type="entry name" value="Ala-tRNA-ligase_IIc_anticod-bd"/>
</dbReference>
<dbReference type="Pfam" id="PF01411">
    <property type="entry name" value="tRNA-synt_2c"/>
    <property type="match status" value="1"/>
</dbReference>
<dbReference type="InterPro" id="IPR018163">
    <property type="entry name" value="Thr/Ala-tRNA-synth_IIc_edit"/>
</dbReference>
<dbReference type="Pfam" id="PF02272">
    <property type="entry name" value="DHHA1"/>
    <property type="match status" value="1"/>
</dbReference>
<gene>
    <name evidence="13" type="primary">alaS</name>
    <name evidence="16" type="ORF">SAMN04489866_1129</name>
</gene>
<evidence type="ECO:0000313" key="16">
    <source>
        <dbReference type="EMBL" id="SDD98189.1"/>
    </source>
</evidence>
<dbReference type="InterPro" id="IPR018164">
    <property type="entry name" value="Ala-tRNA-synth_IIc_N"/>
</dbReference>
<dbReference type="Gene3D" id="3.10.310.40">
    <property type="match status" value="1"/>
</dbReference>
<feature type="binding site" evidence="13">
    <location>
        <position position="568"/>
    </location>
    <ligand>
        <name>Zn(2+)</name>
        <dbReference type="ChEBI" id="CHEBI:29105"/>
    </ligand>
</feature>
<keyword evidence="2 13" id="KW-0820">tRNA-binding</keyword>
<dbReference type="GO" id="GO:0000049">
    <property type="term" value="F:tRNA binding"/>
    <property type="evidence" value="ECO:0007669"/>
    <property type="project" value="UniProtKB-KW"/>
</dbReference>
<dbReference type="InterPro" id="IPR012947">
    <property type="entry name" value="tRNA_SAD"/>
</dbReference>
<dbReference type="InterPro" id="IPR045864">
    <property type="entry name" value="aa-tRNA-synth_II/BPL/LPL"/>
</dbReference>
<keyword evidence="8 13" id="KW-0694">RNA-binding</keyword>
<dbReference type="Gene3D" id="3.30.930.10">
    <property type="entry name" value="Bira Bifunctional Protein, Domain 2"/>
    <property type="match status" value="1"/>
</dbReference>
<keyword evidence="4 13" id="KW-0479">Metal-binding</keyword>
<feature type="coiled-coil region" evidence="14">
    <location>
        <begin position="737"/>
        <end position="764"/>
    </location>
</feature>
<dbReference type="SUPFAM" id="SSF55186">
    <property type="entry name" value="ThrRS/AlaRS common domain"/>
    <property type="match status" value="1"/>
</dbReference>
<dbReference type="SMART" id="SM00863">
    <property type="entry name" value="tRNA_SAD"/>
    <property type="match status" value="1"/>
</dbReference>
<dbReference type="Gene3D" id="6.10.250.550">
    <property type="match status" value="1"/>
</dbReference>
<evidence type="ECO:0000259" key="15">
    <source>
        <dbReference type="PROSITE" id="PS50860"/>
    </source>
</evidence>
<dbReference type="CDD" id="cd00673">
    <property type="entry name" value="AlaRS_core"/>
    <property type="match status" value="1"/>
</dbReference>
<accession>A0A1G6Z692</accession>
<comment type="domain">
    <text evidence="13">Consists of three domains; the N-terminal catalytic domain, the editing domain and the C-terminal C-Ala domain. The editing domain removes incorrectly charged amino acids, while the C-Ala domain, along with tRNA(Ala), serves as a bridge to cooperatively bring together the editing and aminoacylation centers thus stimulating deacylation of misacylated tRNAs.</text>
</comment>
<evidence type="ECO:0000256" key="13">
    <source>
        <dbReference type="HAMAP-Rule" id="MF_00036"/>
    </source>
</evidence>